<dbReference type="EMBL" id="PVNH01000002">
    <property type="protein sequence ID" value="PRX50379.1"/>
    <property type="molecule type" value="Genomic_DNA"/>
</dbReference>
<gene>
    <name evidence="4" type="ORF">B0I33_102500</name>
</gene>
<sequence>MDAIELLRKDHQLVLGLLERLEDGRAPADRGSEEAQRARKELVTELVVAESQHEAVEEQFFWPAVREDVPGGEDLAAQALEQEEGAKQLLDALDKAQPAQADFEDLLQRVIHEGRQHIAYEQDVVWPRVQESLSKDQLADMGNKMAKAKKNAPTRPHPAAPSTPAAQKTAGPLAALLDKARDAMSGRRKR</sequence>
<feature type="coiled-coil region" evidence="1">
    <location>
        <begin position="32"/>
        <end position="59"/>
    </location>
</feature>
<dbReference type="AlphaFoldDB" id="A0A2T0M198"/>
<name>A0A2T0M198_9PSEU</name>
<protein>
    <submittedName>
        <fullName evidence="4">Hemerythrin HHE cation binding domain-containing protein</fullName>
    </submittedName>
</protein>
<evidence type="ECO:0000313" key="5">
    <source>
        <dbReference type="Proteomes" id="UP000238362"/>
    </source>
</evidence>
<keyword evidence="5" id="KW-1185">Reference proteome</keyword>
<dbReference type="Gene3D" id="1.20.120.520">
    <property type="entry name" value="nmb1532 protein domain like"/>
    <property type="match status" value="1"/>
</dbReference>
<proteinExistence type="predicted"/>
<feature type="compositionally biased region" description="Basic and acidic residues" evidence="2">
    <location>
        <begin position="178"/>
        <end position="190"/>
    </location>
</feature>
<dbReference type="OrthoDB" id="9793637at2"/>
<comment type="caution">
    <text evidence="4">The sequence shown here is derived from an EMBL/GenBank/DDBJ whole genome shotgun (WGS) entry which is preliminary data.</text>
</comment>
<dbReference type="InterPro" id="IPR012312">
    <property type="entry name" value="Hemerythrin-like"/>
</dbReference>
<dbReference type="PANTHER" id="PTHR35585">
    <property type="entry name" value="HHE DOMAIN PROTEIN (AFU_ORTHOLOGUE AFUA_4G00730)"/>
    <property type="match status" value="1"/>
</dbReference>
<evidence type="ECO:0000259" key="3">
    <source>
        <dbReference type="Pfam" id="PF01814"/>
    </source>
</evidence>
<keyword evidence="1" id="KW-0175">Coiled coil</keyword>
<dbReference type="PANTHER" id="PTHR35585:SF1">
    <property type="entry name" value="HHE DOMAIN PROTEIN (AFU_ORTHOLOGUE AFUA_4G00730)"/>
    <property type="match status" value="1"/>
</dbReference>
<evidence type="ECO:0000256" key="1">
    <source>
        <dbReference type="SAM" id="Coils"/>
    </source>
</evidence>
<reference evidence="4 5" key="1">
    <citation type="submission" date="2018-03" db="EMBL/GenBank/DDBJ databases">
        <title>Genomic Encyclopedia of Type Strains, Phase III (KMG-III): the genomes of soil and plant-associated and newly described type strains.</title>
        <authorList>
            <person name="Whitman W."/>
        </authorList>
    </citation>
    <scope>NUCLEOTIDE SEQUENCE [LARGE SCALE GENOMIC DNA]</scope>
    <source>
        <strain evidence="4 5">CGMCC 4.7125</strain>
    </source>
</reference>
<dbReference type="Pfam" id="PF01814">
    <property type="entry name" value="Hemerythrin"/>
    <property type="match status" value="1"/>
</dbReference>
<organism evidence="4 5">
    <name type="scientific">Prauserella shujinwangii</name>
    <dbReference type="NCBI Taxonomy" id="1453103"/>
    <lineage>
        <taxon>Bacteria</taxon>
        <taxon>Bacillati</taxon>
        <taxon>Actinomycetota</taxon>
        <taxon>Actinomycetes</taxon>
        <taxon>Pseudonocardiales</taxon>
        <taxon>Pseudonocardiaceae</taxon>
        <taxon>Prauserella</taxon>
    </lineage>
</organism>
<accession>A0A2T0M198</accession>
<dbReference type="Proteomes" id="UP000238362">
    <property type="component" value="Unassembled WGS sequence"/>
</dbReference>
<feature type="region of interest" description="Disordered" evidence="2">
    <location>
        <begin position="136"/>
        <end position="190"/>
    </location>
</feature>
<dbReference type="CDD" id="cd12108">
    <property type="entry name" value="Hr-like"/>
    <property type="match status" value="1"/>
</dbReference>
<evidence type="ECO:0000313" key="4">
    <source>
        <dbReference type="EMBL" id="PRX50379.1"/>
    </source>
</evidence>
<feature type="domain" description="Hemerythrin-like" evidence="3">
    <location>
        <begin position="3"/>
        <end position="128"/>
    </location>
</feature>
<dbReference type="RefSeq" id="WP_106177466.1">
    <property type="nucleotide sequence ID" value="NZ_PVNH01000002.1"/>
</dbReference>
<evidence type="ECO:0000256" key="2">
    <source>
        <dbReference type="SAM" id="MobiDB-lite"/>
    </source>
</evidence>